<accession>A0A146KA30</accession>
<dbReference type="PANTHER" id="PTHR46533">
    <property type="entry name" value="ZINC FINGER MYND DOMAIN-CONTAINING PROTEIN 12"/>
    <property type="match status" value="1"/>
</dbReference>
<evidence type="ECO:0000313" key="2">
    <source>
        <dbReference type="EMBL" id="JAP92259.1"/>
    </source>
</evidence>
<dbReference type="PANTHER" id="PTHR46533:SF1">
    <property type="entry name" value="ZINC FINGER MYND DOMAIN-CONTAINING PROTEIN 12"/>
    <property type="match status" value="1"/>
</dbReference>
<feature type="compositionally biased region" description="Low complexity" evidence="1">
    <location>
        <begin position="226"/>
        <end position="240"/>
    </location>
</feature>
<sequence length="486" mass="55574">MNAEDEEELKLPPKFISVHPLAAKKGSHYTCVICQSDGKYLCKLCRSCYCCREHLLLDDLACHAILCERQAAILEILSLPLATMARPETSSRLFNLRDECRRVAYLESRRHVLEGHHELALPAAEKSLKFAREVHGNSSVDLVPPLLALADVATLAGAKEASGYVQRAAFLIQEQLKLVKQSVVPQLESSLQKNYQQLEKVAPDFVSQILVSEQKLKNQGLSWSPQRNQDQTQNDQNQNQKLKSHFQQTIDLLLENAWRDEIYRSQQGELLSFLTSKYWSSTTKILVQNEKFDEALKCSSVSLYFATLACGVQSLQTALNIYQLAHLGQLSCKFTEKQVLQAFLEAQQIFKLCLQKYYSPLIIQIQQLIKDRKLIFSFDSPQLQQITIDFNKAEQMREEDRLSFRADVKEAVQRAVFTVQMFERKFGTSSIQYSESVMLIGLGLKCTEDDEGAEKWDEQGKSACQQMIDLKADEMLVYQYRVLYGW</sequence>
<evidence type="ECO:0000256" key="1">
    <source>
        <dbReference type="SAM" id="MobiDB-lite"/>
    </source>
</evidence>
<feature type="region of interest" description="Disordered" evidence="1">
    <location>
        <begin position="220"/>
        <end position="240"/>
    </location>
</feature>
<gene>
    <name evidence="2" type="ORF">TPC1_15868</name>
</gene>
<dbReference type="AlphaFoldDB" id="A0A146KA30"/>
<organism evidence="2">
    <name type="scientific">Trepomonas sp. PC1</name>
    <dbReference type="NCBI Taxonomy" id="1076344"/>
    <lineage>
        <taxon>Eukaryota</taxon>
        <taxon>Metamonada</taxon>
        <taxon>Diplomonadida</taxon>
        <taxon>Hexamitidae</taxon>
        <taxon>Hexamitinae</taxon>
        <taxon>Trepomonas</taxon>
    </lineage>
</organism>
<dbReference type="InterPro" id="IPR053248">
    <property type="entry name" value="Zinc_finger_MYND_domain"/>
</dbReference>
<dbReference type="EMBL" id="GDID01004347">
    <property type="protein sequence ID" value="JAP92259.1"/>
    <property type="molecule type" value="Transcribed_RNA"/>
</dbReference>
<name>A0A146KA30_9EUKA</name>
<reference evidence="2" key="1">
    <citation type="submission" date="2015-07" db="EMBL/GenBank/DDBJ databases">
        <title>Adaptation to a free-living lifestyle via gene acquisitions in the diplomonad Trepomonas sp. PC1.</title>
        <authorList>
            <person name="Xu F."/>
            <person name="Jerlstrom-Hultqvist J."/>
            <person name="Kolisko M."/>
            <person name="Simpson A.G.B."/>
            <person name="Roger A.J."/>
            <person name="Svard S.G."/>
            <person name="Andersson J.O."/>
        </authorList>
    </citation>
    <scope>NUCLEOTIDE SEQUENCE</scope>
    <source>
        <strain evidence="2">PC1</strain>
    </source>
</reference>
<proteinExistence type="predicted"/>
<protein>
    <submittedName>
        <fullName evidence="2">Uncharacterized protein</fullName>
    </submittedName>
</protein>